<reference evidence="1 2" key="1">
    <citation type="submission" date="2022-05" db="EMBL/GenBank/DDBJ databases">
        <authorList>
            <consortium name="Genoscope - CEA"/>
            <person name="William W."/>
        </authorList>
    </citation>
    <scope>NUCLEOTIDE SEQUENCE [LARGE SCALE GENOMIC DNA]</scope>
</reference>
<organism evidence="1 2">
    <name type="scientific">Porites lobata</name>
    <dbReference type="NCBI Taxonomy" id="104759"/>
    <lineage>
        <taxon>Eukaryota</taxon>
        <taxon>Metazoa</taxon>
        <taxon>Cnidaria</taxon>
        <taxon>Anthozoa</taxon>
        <taxon>Hexacorallia</taxon>
        <taxon>Scleractinia</taxon>
        <taxon>Fungiina</taxon>
        <taxon>Poritidae</taxon>
        <taxon>Porites</taxon>
    </lineage>
</organism>
<gene>
    <name evidence="1" type="ORF">PLOB_00049939</name>
</gene>
<accession>A0ABN8PZU9</accession>
<comment type="caution">
    <text evidence="1">The sequence shown here is derived from an EMBL/GenBank/DDBJ whole genome shotgun (WGS) entry which is preliminary data.</text>
</comment>
<dbReference type="Proteomes" id="UP001159405">
    <property type="component" value="Unassembled WGS sequence"/>
</dbReference>
<evidence type="ECO:0000313" key="2">
    <source>
        <dbReference type="Proteomes" id="UP001159405"/>
    </source>
</evidence>
<evidence type="ECO:0000313" key="1">
    <source>
        <dbReference type="EMBL" id="CAH3154275.1"/>
    </source>
</evidence>
<protein>
    <submittedName>
        <fullName evidence="1">Uncharacterized protein</fullName>
    </submittedName>
</protein>
<name>A0ABN8PZU9_9CNID</name>
<dbReference type="EMBL" id="CALNXK010000098">
    <property type="protein sequence ID" value="CAH3154275.1"/>
    <property type="molecule type" value="Genomic_DNA"/>
</dbReference>
<keyword evidence="2" id="KW-1185">Reference proteome</keyword>
<sequence length="135" mass="15740">MIIERFLVRQQFSPEVVHAVVSVIHEMVYCTIHSHVQLRKSNWTSEQKNSCLAEELDDTLYWYCRAALHRMIKLQNETLQQKKGCGKVSTERRPIMEKELELLNPLVMKNKSSISASLKNLEEGNLFHGSSFFLF</sequence>
<proteinExistence type="predicted"/>